<evidence type="ECO:0008006" key="3">
    <source>
        <dbReference type="Google" id="ProtNLM"/>
    </source>
</evidence>
<proteinExistence type="predicted"/>
<dbReference type="EMBL" id="NIRR01000035">
    <property type="protein sequence ID" value="OWP62008.1"/>
    <property type="molecule type" value="Genomic_DNA"/>
</dbReference>
<evidence type="ECO:0000313" key="1">
    <source>
        <dbReference type="EMBL" id="OWP62008.1"/>
    </source>
</evidence>
<dbReference type="Proteomes" id="UP000197277">
    <property type="component" value="Unassembled WGS sequence"/>
</dbReference>
<sequence length="200" mass="22642">MVIYGYNSSHLRTEPAQGHCPACATPDALRTSVFGRYVHLYWLPLLPIGKTGASECQHCHFVIRPKEMEPALRQSFRELKQRSRVPGWHFAGLLLALLGLGWNLVAQGNEVRANQSFISLPHKGDLYHVRTDNGHYSLWKVQDVAGNAVKLLANNYETDSPAQVAELNRPENFAPDPLELTRYDLNIMLEKEEIVDVVRK</sequence>
<name>A0A246FHL8_9BACT</name>
<protein>
    <recommendedName>
        <fullName evidence="3">Zinc-ribbon 15 domain-containing protein</fullName>
    </recommendedName>
</protein>
<keyword evidence="2" id="KW-1185">Reference proteome</keyword>
<accession>A0A246FHL8</accession>
<organism evidence="1 2">
    <name type="scientific">Hymenobacter amundsenii</name>
    <dbReference type="NCBI Taxonomy" id="2006685"/>
    <lineage>
        <taxon>Bacteria</taxon>
        <taxon>Pseudomonadati</taxon>
        <taxon>Bacteroidota</taxon>
        <taxon>Cytophagia</taxon>
        <taxon>Cytophagales</taxon>
        <taxon>Hymenobacteraceae</taxon>
        <taxon>Hymenobacter</taxon>
    </lineage>
</organism>
<gene>
    <name evidence="1" type="ORF">CDA63_16395</name>
</gene>
<reference evidence="1 2" key="1">
    <citation type="submission" date="2017-06" db="EMBL/GenBank/DDBJ databases">
        <title>Hymenobacter amundsenii sp. nov. isolated from regoliths in Antarctica.</title>
        <authorList>
            <person name="Sedlacek I."/>
            <person name="Kralova S."/>
            <person name="Pantucek R."/>
            <person name="Svec P."/>
            <person name="Holochova P."/>
            <person name="Stankova E."/>
            <person name="Vrbovska V."/>
            <person name="Busse H.-J."/>
        </authorList>
    </citation>
    <scope>NUCLEOTIDE SEQUENCE [LARGE SCALE GENOMIC DNA]</scope>
    <source>
        <strain evidence="1 2">CCM 8682</strain>
    </source>
</reference>
<evidence type="ECO:0000313" key="2">
    <source>
        <dbReference type="Proteomes" id="UP000197277"/>
    </source>
</evidence>
<dbReference type="RefSeq" id="WP_088465539.1">
    <property type="nucleotide sequence ID" value="NZ_NIRR01000035.1"/>
</dbReference>
<comment type="caution">
    <text evidence="1">The sequence shown here is derived from an EMBL/GenBank/DDBJ whole genome shotgun (WGS) entry which is preliminary data.</text>
</comment>
<dbReference type="AlphaFoldDB" id="A0A246FHL8"/>
<dbReference type="OrthoDB" id="766141at2"/>